<dbReference type="AlphaFoldDB" id="A0A1E7NK21"/>
<gene>
    <name evidence="2" type="ORF">C3H42_08575</name>
</gene>
<evidence type="ECO:0000313" key="2">
    <source>
        <dbReference type="EMBL" id="RTJ94729.1"/>
    </source>
</evidence>
<keyword evidence="1" id="KW-0812">Transmembrane</keyword>
<dbReference type="GO" id="GO:0003677">
    <property type="term" value="F:DNA binding"/>
    <property type="evidence" value="ECO:0007669"/>
    <property type="project" value="InterPro"/>
</dbReference>
<proteinExistence type="predicted"/>
<sequence length="312" mass="35363">MLNWKKIQELNLKEVAAKTQIELDFLEALAEKNFAVLSRFNVKGFVKILSREYELDFSDFNEEYEAYLSENNPTPQTKSKMITPKLDAYSQKSSNAWPSLIVLIVLVIIGSGIYYFDTLKTFFKDEQNNTSTTVIDIIGQAQENLKSLGGNNVVVIDNNKAQETNKTESVLPIQNISLQENDKNISIENNISENNTTLLDEEKNTQIQEDINTPKTDSLKEAHFKTSTKIWIGLIDLKSLKKTSFVKEKDFNISLDKDQLILTGAAALTMFDQENKEQKFPAGISKRFLIKNGKITSISAAEFAKLNKGKEW</sequence>
<dbReference type="InterPro" id="IPR010982">
    <property type="entry name" value="Lambda_DNA-bd_dom_sf"/>
</dbReference>
<keyword evidence="1" id="KW-0472">Membrane</keyword>
<feature type="transmembrane region" description="Helical" evidence="1">
    <location>
        <begin position="96"/>
        <end position="116"/>
    </location>
</feature>
<name>A0A1E7NK21_CAMJU</name>
<comment type="caution">
    <text evidence="2">The sequence shown here is derived from an EMBL/GenBank/DDBJ whole genome shotgun (WGS) entry which is preliminary data.</text>
</comment>
<dbReference type="RefSeq" id="WP_070243039.1">
    <property type="nucleotide sequence ID" value="NZ_JASUQW010000007.1"/>
</dbReference>
<keyword evidence="1" id="KW-1133">Transmembrane helix</keyword>
<dbReference type="EMBL" id="PRCK01000008">
    <property type="protein sequence ID" value="RTJ94729.1"/>
    <property type="molecule type" value="Genomic_DNA"/>
</dbReference>
<reference evidence="2 3" key="1">
    <citation type="journal article" date="2019" name="Appl. Environ. Microbiol.">
        <title>Population genetics and characterization of Campylobacter jejuni isolates in western jackdaws and game birds in Finland.</title>
        <authorList>
            <person name="Kovanen S."/>
            <person name="Rossi M."/>
            <person name="Pohja-Mykra M."/>
            <person name="Nieminen T."/>
            <person name="Raunio-Saarnisto M."/>
            <person name="Sauvala M."/>
            <person name="Fredriksson-Ahomaa M."/>
            <person name="Hanninen M.L."/>
            <person name="Kivisto R."/>
        </authorList>
    </citation>
    <scope>NUCLEOTIDE SEQUENCE [LARGE SCALE GENOMIC DNA]</scope>
    <source>
        <strain evidence="2 3">CB296</strain>
    </source>
</reference>
<dbReference type="Proteomes" id="UP000287237">
    <property type="component" value="Unassembled WGS sequence"/>
</dbReference>
<evidence type="ECO:0000256" key="1">
    <source>
        <dbReference type="SAM" id="Phobius"/>
    </source>
</evidence>
<organism evidence="2 3">
    <name type="scientific">Campylobacter jejuni</name>
    <dbReference type="NCBI Taxonomy" id="197"/>
    <lineage>
        <taxon>Bacteria</taxon>
        <taxon>Pseudomonadati</taxon>
        <taxon>Campylobacterota</taxon>
        <taxon>Epsilonproteobacteria</taxon>
        <taxon>Campylobacterales</taxon>
        <taxon>Campylobacteraceae</taxon>
        <taxon>Campylobacter</taxon>
    </lineage>
</organism>
<evidence type="ECO:0000313" key="3">
    <source>
        <dbReference type="Proteomes" id="UP000287237"/>
    </source>
</evidence>
<protein>
    <submittedName>
        <fullName evidence="2">Uncharacterized protein</fullName>
    </submittedName>
</protein>
<accession>A0A1E7NK21</accession>
<dbReference type="Gene3D" id="1.10.260.40">
    <property type="entry name" value="lambda repressor-like DNA-binding domains"/>
    <property type="match status" value="1"/>
</dbReference>